<evidence type="ECO:0000256" key="1">
    <source>
        <dbReference type="ARBA" id="ARBA00000832"/>
    </source>
</evidence>
<evidence type="ECO:0000256" key="5">
    <source>
        <dbReference type="ARBA" id="ARBA00013198"/>
    </source>
</evidence>
<dbReference type="AlphaFoldDB" id="A0A7D4TRI5"/>
<evidence type="ECO:0000313" key="9">
    <source>
        <dbReference type="EMBL" id="QKJ25313.1"/>
    </source>
</evidence>
<dbReference type="InterPro" id="IPR005900">
    <property type="entry name" value="6-phosphogluconolactonase_DevB"/>
</dbReference>
<dbReference type="InterPro" id="IPR006148">
    <property type="entry name" value="Glc/Gal-6P_isomerase"/>
</dbReference>
<proteinExistence type="inferred from homology"/>
<name>A0A7D4TRI5_9MICO</name>
<sequence>MIEVNSFSNNQELTAKAAQDAEQILLEAIAERGKARLVITGGTLGIQILSDLRKLGLPLEKIEIMVGDERFVPLDHADRNEYQALEAWPELANFNLRRFPATGRPVDAAADAMSRELEAEFGGIESPLPCFDLVLLGMGPDGHVASLFPDKSHAVSWVVAEHASPKPPSQRLSLSYGALNRSRAVFFLASGEAKREAAQCAIAKADCDLPAAMVGGLELTRWYVDSEISRGL</sequence>
<dbReference type="Gene3D" id="3.40.50.1360">
    <property type="match status" value="1"/>
</dbReference>
<dbReference type="CDD" id="cd01400">
    <property type="entry name" value="6PGL"/>
    <property type="match status" value="1"/>
</dbReference>
<evidence type="ECO:0000256" key="7">
    <source>
        <dbReference type="RuleBase" id="RU365095"/>
    </source>
</evidence>
<dbReference type="PANTHER" id="PTHR11054">
    <property type="entry name" value="6-PHOSPHOGLUCONOLACTONASE"/>
    <property type="match status" value="1"/>
</dbReference>
<comment type="function">
    <text evidence="2 7">Hydrolysis of 6-phosphogluconolactone to 6-phosphogluconate.</text>
</comment>
<keyword evidence="10" id="KW-1185">Reference proteome</keyword>
<dbReference type="UniPathway" id="UPA00115">
    <property type="reaction ID" value="UER00409"/>
</dbReference>
<evidence type="ECO:0000256" key="2">
    <source>
        <dbReference type="ARBA" id="ARBA00002681"/>
    </source>
</evidence>
<protein>
    <recommendedName>
        <fullName evidence="6 7">6-phosphogluconolactonase</fullName>
        <shortName evidence="7">6PGL</shortName>
        <ecNumber evidence="5 7">3.1.1.31</ecNumber>
    </recommendedName>
</protein>
<dbReference type="EC" id="3.1.1.31" evidence="5 7"/>
<dbReference type="RefSeq" id="WP_173493610.1">
    <property type="nucleotide sequence ID" value="NZ_CP054056.1"/>
</dbReference>
<dbReference type="NCBIfam" id="TIGR01198">
    <property type="entry name" value="pgl"/>
    <property type="match status" value="1"/>
</dbReference>
<dbReference type="Proteomes" id="UP000501003">
    <property type="component" value="Chromosome"/>
</dbReference>
<comment type="pathway">
    <text evidence="3 7">Carbohydrate degradation; pentose phosphate pathway; D-ribulose 5-phosphate from D-glucose 6-phosphate (oxidative stage): step 2/3.</text>
</comment>
<dbReference type="InterPro" id="IPR039104">
    <property type="entry name" value="6PGL"/>
</dbReference>
<keyword evidence="7 9" id="KW-0378">Hydrolase</keyword>
<dbReference type="GO" id="GO:0005975">
    <property type="term" value="P:carbohydrate metabolic process"/>
    <property type="evidence" value="ECO:0007669"/>
    <property type="project" value="UniProtKB-UniRule"/>
</dbReference>
<accession>A0A7D4TRI5</accession>
<comment type="similarity">
    <text evidence="4 7">Belongs to the glucosamine/galactosamine-6-phosphate isomerase family. 6-phosphogluconolactonase subfamily.</text>
</comment>
<reference evidence="9 10" key="1">
    <citation type="submission" date="2020-05" db="EMBL/GenBank/DDBJ databases">
        <title>Aquirufa sp. strain 15G-AUS-rot a new Aquirufa species.</title>
        <authorList>
            <person name="Pitt A."/>
            <person name="Hahn M.W."/>
        </authorList>
    </citation>
    <scope>NUCLEOTIDE SEQUENCE [LARGE SCALE GENOMIC DNA]</scope>
    <source>
        <strain evidence="9 10">15G-AUS-rot</strain>
    </source>
</reference>
<dbReference type="InterPro" id="IPR037171">
    <property type="entry name" value="NagB/RpiA_transferase-like"/>
</dbReference>
<evidence type="ECO:0000256" key="6">
    <source>
        <dbReference type="ARBA" id="ARBA00020337"/>
    </source>
</evidence>
<dbReference type="KEGG" id="aqg:HRU87_03805"/>
<dbReference type="GO" id="GO:0006098">
    <property type="term" value="P:pentose-phosphate shunt"/>
    <property type="evidence" value="ECO:0007669"/>
    <property type="project" value="UniProtKB-UniPathway"/>
</dbReference>
<dbReference type="Pfam" id="PF01182">
    <property type="entry name" value="Glucosamine_iso"/>
    <property type="match status" value="1"/>
</dbReference>
<dbReference type="GO" id="GO:0017057">
    <property type="term" value="F:6-phosphogluconolactonase activity"/>
    <property type="evidence" value="ECO:0007669"/>
    <property type="project" value="UniProtKB-UniRule"/>
</dbReference>
<dbReference type="PANTHER" id="PTHR11054:SF0">
    <property type="entry name" value="6-PHOSPHOGLUCONOLACTONASE"/>
    <property type="match status" value="1"/>
</dbReference>
<organism evidence="9 10">
    <name type="scientific">Aquiluna borgnonia</name>
    <dbReference type="NCBI Taxonomy" id="2499157"/>
    <lineage>
        <taxon>Bacteria</taxon>
        <taxon>Bacillati</taxon>
        <taxon>Actinomycetota</taxon>
        <taxon>Actinomycetes</taxon>
        <taxon>Micrococcales</taxon>
        <taxon>Microbacteriaceae</taxon>
        <taxon>Luna cluster</taxon>
        <taxon>Luna-1 subcluster</taxon>
        <taxon>Aquiluna</taxon>
    </lineage>
</organism>
<evidence type="ECO:0000313" key="10">
    <source>
        <dbReference type="Proteomes" id="UP000501003"/>
    </source>
</evidence>
<dbReference type="EMBL" id="CP054056">
    <property type="protein sequence ID" value="QKJ25313.1"/>
    <property type="molecule type" value="Genomic_DNA"/>
</dbReference>
<dbReference type="SUPFAM" id="SSF100950">
    <property type="entry name" value="NagB/RpiA/CoA transferase-like"/>
    <property type="match status" value="1"/>
</dbReference>
<gene>
    <name evidence="7 9" type="primary">pgl</name>
    <name evidence="9" type="ORF">HRU87_03805</name>
</gene>
<evidence type="ECO:0000259" key="8">
    <source>
        <dbReference type="Pfam" id="PF01182"/>
    </source>
</evidence>
<comment type="catalytic activity">
    <reaction evidence="1 7">
        <text>6-phospho-D-glucono-1,5-lactone + H2O = 6-phospho-D-gluconate + H(+)</text>
        <dbReference type="Rhea" id="RHEA:12556"/>
        <dbReference type="ChEBI" id="CHEBI:15377"/>
        <dbReference type="ChEBI" id="CHEBI:15378"/>
        <dbReference type="ChEBI" id="CHEBI:57955"/>
        <dbReference type="ChEBI" id="CHEBI:58759"/>
        <dbReference type="EC" id="3.1.1.31"/>
    </reaction>
</comment>
<evidence type="ECO:0000256" key="4">
    <source>
        <dbReference type="ARBA" id="ARBA00010662"/>
    </source>
</evidence>
<feature type="domain" description="Glucosamine/galactosamine-6-phosphate isomerase" evidence="8">
    <location>
        <begin position="9"/>
        <end position="215"/>
    </location>
</feature>
<evidence type="ECO:0000256" key="3">
    <source>
        <dbReference type="ARBA" id="ARBA00004961"/>
    </source>
</evidence>